<dbReference type="AlphaFoldDB" id="A0A0R1TXF9"/>
<evidence type="ECO:0000313" key="2">
    <source>
        <dbReference type="Proteomes" id="UP000051922"/>
    </source>
</evidence>
<protein>
    <submittedName>
        <fullName evidence="1">Hydrolase of the HAD superfamily</fullName>
    </submittedName>
</protein>
<organism evidence="1 2">
    <name type="scientific">Lacticaseibacillus pantheris DSM 15945 = JCM 12539 = NBRC 106106</name>
    <dbReference type="NCBI Taxonomy" id="1423783"/>
    <lineage>
        <taxon>Bacteria</taxon>
        <taxon>Bacillati</taxon>
        <taxon>Bacillota</taxon>
        <taxon>Bacilli</taxon>
        <taxon>Lactobacillales</taxon>
        <taxon>Lactobacillaceae</taxon>
        <taxon>Lacticaseibacillus</taxon>
    </lineage>
</organism>
<sequence length="271" mass="29118">MGKVRLMISDIDGTLVNDEHVIPANVVAAIRNYKDCGGRFVLASARPPLGMTALADQLGFDVPLVSFNGAYITQRDADGELAPLFEEPLATSAARTVYRLAREQDLGVSVNVFSELHWYVDEEEYWEQQEAAITGFAPEVQPLREVLAGTEPIHKILVMGEEPSIDVLEAALTDRPELELAISRSKPTYLEITHDGVTKAAALTFLRDYFDIPLAETLAIGDGGNDLPMVRAAGVGVAMGNGAKALQQVADAVVADNNVGGIAEAIKRFGV</sequence>
<dbReference type="NCBIfam" id="TIGR00099">
    <property type="entry name" value="Cof-subfamily"/>
    <property type="match status" value="1"/>
</dbReference>
<dbReference type="Proteomes" id="UP000051922">
    <property type="component" value="Unassembled WGS sequence"/>
</dbReference>
<name>A0A0R1TXF9_9LACO</name>
<dbReference type="PROSITE" id="PS01228">
    <property type="entry name" value="COF_1"/>
    <property type="match status" value="1"/>
</dbReference>
<dbReference type="InterPro" id="IPR023214">
    <property type="entry name" value="HAD_sf"/>
</dbReference>
<evidence type="ECO:0000313" key="1">
    <source>
        <dbReference type="EMBL" id="KRL85884.1"/>
    </source>
</evidence>
<dbReference type="InterPro" id="IPR036412">
    <property type="entry name" value="HAD-like_sf"/>
</dbReference>
<dbReference type="InterPro" id="IPR000150">
    <property type="entry name" value="Cof"/>
</dbReference>
<dbReference type="InterPro" id="IPR006379">
    <property type="entry name" value="HAD-SF_hydro_IIB"/>
</dbReference>
<dbReference type="EMBL" id="AZFJ01000049">
    <property type="protein sequence ID" value="KRL85884.1"/>
    <property type="molecule type" value="Genomic_DNA"/>
</dbReference>
<dbReference type="NCBIfam" id="TIGR01484">
    <property type="entry name" value="HAD-SF-IIB"/>
    <property type="match status" value="1"/>
</dbReference>
<dbReference type="SFLD" id="SFLDS00003">
    <property type="entry name" value="Haloacid_Dehalogenase"/>
    <property type="match status" value="1"/>
</dbReference>
<dbReference type="PRINTS" id="PR00119">
    <property type="entry name" value="CATATPASE"/>
</dbReference>
<dbReference type="STRING" id="1423783.FC50_GL001282"/>
<keyword evidence="1" id="KW-0378">Hydrolase</keyword>
<dbReference type="Gene3D" id="3.40.50.1000">
    <property type="entry name" value="HAD superfamily/HAD-like"/>
    <property type="match status" value="1"/>
</dbReference>
<dbReference type="SFLD" id="SFLDG01140">
    <property type="entry name" value="C2.B:_Phosphomannomutase_and_P"/>
    <property type="match status" value="1"/>
</dbReference>
<dbReference type="GO" id="GO:0000287">
    <property type="term" value="F:magnesium ion binding"/>
    <property type="evidence" value="ECO:0007669"/>
    <property type="project" value="TreeGrafter"/>
</dbReference>
<dbReference type="SUPFAM" id="SSF56784">
    <property type="entry name" value="HAD-like"/>
    <property type="match status" value="1"/>
</dbReference>
<proteinExistence type="predicted"/>
<reference evidence="1 2" key="1">
    <citation type="journal article" date="2015" name="Genome Announc.">
        <title>Expanding the biotechnology potential of lactobacilli through comparative genomics of 213 strains and associated genera.</title>
        <authorList>
            <person name="Sun Z."/>
            <person name="Harris H.M."/>
            <person name="McCann A."/>
            <person name="Guo C."/>
            <person name="Argimon S."/>
            <person name="Zhang W."/>
            <person name="Yang X."/>
            <person name="Jeffery I.B."/>
            <person name="Cooney J.C."/>
            <person name="Kagawa T.F."/>
            <person name="Liu W."/>
            <person name="Song Y."/>
            <person name="Salvetti E."/>
            <person name="Wrobel A."/>
            <person name="Rasinkangas P."/>
            <person name="Parkhill J."/>
            <person name="Rea M.C."/>
            <person name="O'Sullivan O."/>
            <person name="Ritari J."/>
            <person name="Douillard F.P."/>
            <person name="Paul Ross R."/>
            <person name="Yang R."/>
            <person name="Briner A.E."/>
            <person name="Felis G.E."/>
            <person name="de Vos W.M."/>
            <person name="Barrangou R."/>
            <person name="Klaenhammer T.R."/>
            <person name="Caufield P.W."/>
            <person name="Cui Y."/>
            <person name="Zhang H."/>
            <person name="O'Toole P.W."/>
        </authorList>
    </citation>
    <scope>NUCLEOTIDE SEQUENCE [LARGE SCALE GENOMIC DNA]</scope>
    <source>
        <strain evidence="1 2">DSM 15945</strain>
    </source>
</reference>
<dbReference type="PANTHER" id="PTHR10000">
    <property type="entry name" value="PHOSPHOSERINE PHOSPHATASE"/>
    <property type="match status" value="1"/>
</dbReference>
<dbReference type="CDD" id="cd07516">
    <property type="entry name" value="HAD_Pase"/>
    <property type="match status" value="1"/>
</dbReference>
<dbReference type="PATRIC" id="fig|1423783.4.peg.1324"/>
<dbReference type="PANTHER" id="PTHR10000:SF8">
    <property type="entry name" value="HAD SUPERFAMILY HYDROLASE-LIKE, TYPE 3"/>
    <property type="match status" value="1"/>
</dbReference>
<dbReference type="GO" id="GO:0005829">
    <property type="term" value="C:cytosol"/>
    <property type="evidence" value="ECO:0007669"/>
    <property type="project" value="TreeGrafter"/>
</dbReference>
<dbReference type="Gene3D" id="3.30.1240.10">
    <property type="match status" value="1"/>
</dbReference>
<gene>
    <name evidence="1" type="ORF">FC50_GL001282</name>
</gene>
<dbReference type="RefSeq" id="WP_056956746.1">
    <property type="nucleotide sequence ID" value="NZ_AZFJ01000049.1"/>
</dbReference>
<keyword evidence="2" id="KW-1185">Reference proteome</keyword>
<dbReference type="Pfam" id="PF08282">
    <property type="entry name" value="Hydrolase_3"/>
    <property type="match status" value="1"/>
</dbReference>
<dbReference type="GO" id="GO:0016791">
    <property type="term" value="F:phosphatase activity"/>
    <property type="evidence" value="ECO:0007669"/>
    <property type="project" value="UniProtKB-ARBA"/>
</dbReference>
<dbReference type="OrthoDB" id="9790031at2"/>
<accession>A0A0R1TXF9</accession>
<comment type="caution">
    <text evidence="1">The sequence shown here is derived from an EMBL/GenBank/DDBJ whole genome shotgun (WGS) entry which is preliminary data.</text>
</comment>